<dbReference type="InterPro" id="IPR009915">
    <property type="entry name" value="NnrU_dom"/>
</dbReference>
<evidence type="ECO:0000259" key="6">
    <source>
        <dbReference type="Pfam" id="PF07298"/>
    </source>
</evidence>
<dbReference type="OrthoDB" id="5293641at2"/>
<evidence type="ECO:0000256" key="4">
    <source>
        <dbReference type="ARBA" id="ARBA00023136"/>
    </source>
</evidence>
<comment type="subcellular location">
    <subcellularLocation>
        <location evidence="1">Membrane</location>
        <topology evidence="1">Multi-pass membrane protein</topology>
    </subcellularLocation>
</comment>
<evidence type="ECO:0000256" key="5">
    <source>
        <dbReference type="SAM" id="Phobius"/>
    </source>
</evidence>
<keyword evidence="3 5" id="KW-1133">Transmembrane helix</keyword>
<feature type="transmembrane region" description="Helical" evidence="5">
    <location>
        <begin position="60"/>
        <end position="82"/>
    </location>
</feature>
<name>A0A0P7JSF7_9RHOB</name>
<feature type="domain" description="NnrU" evidence="6">
    <location>
        <begin position="3"/>
        <end position="175"/>
    </location>
</feature>
<feature type="transmembrane region" description="Helical" evidence="5">
    <location>
        <begin position="34"/>
        <end position="54"/>
    </location>
</feature>
<proteinExistence type="predicted"/>
<evidence type="ECO:0000256" key="1">
    <source>
        <dbReference type="ARBA" id="ARBA00004141"/>
    </source>
</evidence>
<dbReference type="Pfam" id="PF07298">
    <property type="entry name" value="NnrU"/>
    <property type="match status" value="1"/>
</dbReference>
<feature type="transmembrane region" description="Helical" evidence="5">
    <location>
        <begin position="157"/>
        <end position="175"/>
    </location>
</feature>
<gene>
    <name evidence="7" type="ORF">AKJ29_17155</name>
</gene>
<evidence type="ECO:0000313" key="7">
    <source>
        <dbReference type="EMBL" id="KPN64352.1"/>
    </source>
</evidence>
<comment type="caution">
    <text evidence="7">The sequence shown here is derived from an EMBL/GenBank/DDBJ whole genome shotgun (WGS) entry which is preliminary data.</text>
</comment>
<sequence>MTLLILGLALWYIGHFWKRALPGRHAAMGEKAKAVSAGIILAGVVVMVIGYKAWESYDLFAYPTFFKHINNLAVLIAIYLMSPGPSKGAILYKMRHPMLTGMIVWAVAHMMVNPDPASYVLFGGLTVWAMAEMKVINAADPNWTPNPKGSIAKDAMFLVASVILLAVIGYIHGLIGPAPFGA</sequence>
<keyword evidence="8" id="KW-1185">Reference proteome</keyword>
<evidence type="ECO:0000256" key="3">
    <source>
        <dbReference type="ARBA" id="ARBA00022989"/>
    </source>
</evidence>
<protein>
    <recommendedName>
        <fullName evidence="6">NnrU domain-containing protein</fullName>
    </recommendedName>
</protein>
<accession>A0A0P7JSF7</accession>
<dbReference type="Proteomes" id="UP000050471">
    <property type="component" value="Unassembled WGS sequence"/>
</dbReference>
<organism evidence="7 8">
    <name type="scientific">Aliiroseovarius crassostreae</name>
    <dbReference type="NCBI Taxonomy" id="154981"/>
    <lineage>
        <taxon>Bacteria</taxon>
        <taxon>Pseudomonadati</taxon>
        <taxon>Pseudomonadota</taxon>
        <taxon>Alphaproteobacteria</taxon>
        <taxon>Rhodobacterales</taxon>
        <taxon>Paracoccaceae</taxon>
        <taxon>Aliiroseovarius</taxon>
    </lineage>
</organism>
<reference evidence="7 8" key="1">
    <citation type="submission" date="2015-09" db="EMBL/GenBank/DDBJ databases">
        <title>Draft genome sequence of Aliiroseovarius crassostreae CV919-312TSm, the causative agent of Roseovarius Oyster Disease (formerly Juvenile Oyster Disease).</title>
        <authorList>
            <person name="Kessner L."/>
            <person name="Spinard E."/>
            <person name="Nelson D."/>
        </authorList>
    </citation>
    <scope>NUCLEOTIDE SEQUENCE [LARGE SCALE GENOMIC DNA]</scope>
    <source>
        <strain evidence="7 8">CV919-312</strain>
    </source>
</reference>
<keyword evidence="4 5" id="KW-0472">Membrane</keyword>
<dbReference type="STRING" id="154981.AKJ29_17155"/>
<evidence type="ECO:0000313" key="8">
    <source>
        <dbReference type="Proteomes" id="UP000050471"/>
    </source>
</evidence>
<dbReference type="GO" id="GO:0016020">
    <property type="term" value="C:membrane"/>
    <property type="evidence" value="ECO:0007669"/>
    <property type="project" value="UniProtKB-SubCell"/>
</dbReference>
<dbReference type="EMBL" id="LKBA01000004">
    <property type="protein sequence ID" value="KPN64352.1"/>
    <property type="molecule type" value="Genomic_DNA"/>
</dbReference>
<evidence type="ECO:0000256" key="2">
    <source>
        <dbReference type="ARBA" id="ARBA00022692"/>
    </source>
</evidence>
<dbReference type="RefSeq" id="WP_055188517.1">
    <property type="nucleotide sequence ID" value="NZ_FPBS01000001.1"/>
</dbReference>
<dbReference type="AlphaFoldDB" id="A0A0P7JSF7"/>
<keyword evidence="2 5" id="KW-0812">Transmembrane</keyword>